<protein>
    <submittedName>
        <fullName evidence="2">Predicted component of the ribosome quality control (RQC) complex, YloA/Tae2 family, contains fibronectin-binding (FbpA) and DUF814 domains</fullName>
    </submittedName>
</protein>
<dbReference type="Proteomes" id="UP000190027">
    <property type="component" value="Unassembled WGS sequence"/>
</dbReference>
<dbReference type="AlphaFoldDB" id="A0A1T4X4W8"/>
<feature type="domain" description="NFACT RNA-binding" evidence="1">
    <location>
        <begin position="386"/>
        <end position="490"/>
    </location>
</feature>
<dbReference type="GO" id="GO:0000049">
    <property type="term" value="F:tRNA binding"/>
    <property type="evidence" value="ECO:0007669"/>
    <property type="project" value="TreeGrafter"/>
</dbReference>
<proteinExistence type="predicted"/>
<evidence type="ECO:0000259" key="1">
    <source>
        <dbReference type="Pfam" id="PF05670"/>
    </source>
</evidence>
<dbReference type="STRING" id="1121449.SAMN02745704_01731"/>
<dbReference type="GO" id="GO:0072344">
    <property type="term" value="P:rescue of stalled ribosome"/>
    <property type="evidence" value="ECO:0007669"/>
    <property type="project" value="TreeGrafter"/>
</dbReference>
<organism evidence="2 3">
    <name type="scientific">Paucidesulfovibrio gracilis DSM 16080</name>
    <dbReference type="NCBI Taxonomy" id="1121449"/>
    <lineage>
        <taxon>Bacteria</taxon>
        <taxon>Pseudomonadati</taxon>
        <taxon>Thermodesulfobacteriota</taxon>
        <taxon>Desulfovibrionia</taxon>
        <taxon>Desulfovibrionales</taxon>
        <taxon>Desulfovibrionaceae</taxon>
        <taxon>Paucidesulfovibrio</taxon>
    </lineage>
</organism>
<gene>
    <name evidence="2" type="ORF">SAMN02745704_01731</name>
</gene>
<evidence type="ECO:0000313" key="3">
    <source>
        <dbReference type="Proteomes" id="UP000190027"/>
    </source>
</evidence>
<dbReference type="RefSeq" id="WP_078717297.1">
    <property type="nucleotide sequence ID" value="NZ_FUYC01000007.1"/>
</dbReference>
<accession>A0A1T4X4W8</accession>
<dbReference type="InterPro" id="IPR051608">
    <property type="entry name" value="RQC_Subunit_NEMF"/>
</dbReference>
<dbReference type="PANTHER" id="PTHR15239">
    <property type="entry name" value="NUCLEAR EXPORT MEDIATOR FACTOR NEMF"/>
    <property type="match status" value="1"/>
</dbReference>
<dbReference type="OrthoDB" id="9766163at2"/>
<dbReference type="GO" id="GO:0043023">
    <property type="term" value="F:ribosomal large subunit binding"/>
    <property type="evidence" value="ECO:0007669"/>
    <property type="project" value="TreeGrafter"/>
</dbReference>
<evidence type="ECO:0000313" key="2">
    <source>
        <dbReference type="EMBL" id="SKA84168.1"/>
    </source>
</evidence>
<dbReference type="Pfam" id="PF05670">
    <property type="entry name" value="NFACT-R_1"/>
    <property type="match status" value="1"/>
</dbReference>
<dbReference type="PANTHER" id="PTHR15239:SF6">
    <property type="entry name" value="RIBOSOME QUALITY CONTROL COMPLEX SUBUNIT NEMF"/>
    <property type="match status" value="1"/>
</dbReference>
<keyword evidence="3" id="KW-1185">Reference proteome</keyword>
<dbReference type="InterPro" id="IPR008532">
    <property type="entry name" value="NFACT_RNA-bd"/>
</dbReference>
<dbReference type="EMBL" id="FUYC01000007">
    <property type="protein sequence ID" value="SKA84168.1"/>
    <property type="molecule type" value="Genomic_DNA"/>
</dbReference>
<dbReference type="Gene3D" id="2.30.310.10">
    <property type="entry name" value="ibrinogen binding protein from staphylococcus aureus domain"/>
    <property type="match status" value="1"/>
</dbReference>
<reference evidence="2 3" key="1">
    <citation type="submission" date="2017-02" db="EMBL/GenBank/DDBJ databases">
        <authorList>
            <person name="Peterson S.W."/>
        </authorList>
    </citation>
    <scope>NUCLEOTIDE SEQUENCE [LARGE SCALE GENOMIC DNA]</scope>
    <source>
        <strain evidence="2 3">DSM 16080</strain>
    </source>
</reference>
<sequence>MEANFFRHLVQEAGEVLLGRRIEKIQAPDENVWTVRLDGPLATRHLLFRPAKHGGLFFFSEQKPANPLAPPARVMWLRKRIQGRRIIACHSDWSRLRLALELTPSRRQGAARFVLLDLRTGIRLSDELPADFSDRISWPDLKSIQNDPNIWRGHPQISPPLRRRLTALDEEDARELYELVTCAQRPVRFYVPQYADGPGMPLIWPVSGQNQTFPSALKAAQAWGVPTLFPELEARVERPEQVQRKRRTKKILRALEKLDQEKARLQRLMDLRQQGEIIKANMHLLAEYHPETSPLPKQMKLSHPEHGEAVLDFDPRRSPSENMEQCFRLADKGERGFVHLARRRNELGRELARVEQGNISAQDAPPSAKEATAPAPLPKKWQQLAVHLFTTSDGFTVARGKNKKANHEMLSKAASPFDYWFHAANGPSSHVILKRDHPGQDVPRRSLEEAAALCSLKSAFKADGKVEIMFALVKDVRKVKGWAHGQVSVQQVQGTVIARPDQELETRLARRE</sequence>
<dbReference type="GO" id="GO:1990112">
    <property type="term" value="C:RQC complex"/>
    <property type="evidence" value="ECO:0007669"/>
    <property type="project" value="TreeGrafter"/>
</dbReference>
<name>A0A1T4X4W8_9BACT</name>